<gene>
    <name evidence="2" type="ORF">CEXT_14801</name>
</gene>
<feature type="region of interest" description="Disordered" evidence="1">
    <location>
        <begin position="36"/>
        <end position="65"/>
    </location>
</feature>
<feature type="compositionally biased region" description="Basic residues" evidence="1">
    <location>
        <begin position="53"/>
        <end position="65"/>
    </location>
</feature>
<accession>A0AAV4XNA9</accession>
<evidence type="ECO:0000313" key="2">
    <source>
        <dbReference type="EMBL" id="GIY96476.1"/>
    </source>
</evidence>
<comment type="caution">
    <text evidence="2">The sequence shown here is derived from an EMBL/GenBank/DDBJ whole genome shotgun (WGS) entry which is preliminary data.</text>
</comment>
<reference evidence="2 3" key="1">
    <citation type="submission" date="2021-06" db="EMBL/GenBank/DDBJ databases">
        <title>Caerostris extrusa draft genome.</title>
        <authorList>
            <person name="Kono N."/>
            <person name="Arakawa K."/>
        </authorList>
    </citation>
    <scope>NUCLEOTIDE SEQUENCE [LARGE SCALE GENOMIC DNA]</scope>
</reference>
<evidence type="ECO:0000256" key="1">
    <source>
        <dbReference type="SAM" id="MobiDB-lite"/>
    </source>
</evidence>
<protein>
    <submittedName>
        <fullName evidence="2">Uncharacterized protein</fullName>
    </submittedName>
</protein>
<keyword evidence="3" id="KW-1185">Reference proteome</keyword>
<organism evidence="2 3">
    <name type="scientific">Caerostris extrusa</name>
    <name type="common">Bark spider</name>
    <name type="synonym">Caerostris bankana</name>
    <dbReference type="NCBI Taxonomy" id="172846"/>
    <lineage>
        <taxon>Eukaryota</taxon>
        <taxon>Metazoa</taxon>
        <taxon>Ecdysozoa</taxon>
        <taxon>Arthropoda</taxon>
        <taxon>Chelicerata</taxon>
        <taxon>Arachnida</taxon>
        <taxon>Araneae</taxon>
        <taxon>Araneomorphae</taxon>
        <taxon>Entelegynae</taxon>
        <taxon>Araneoidea</taxon>
        <taxon>Araneidae</taxon>
        <taxon>Caerostris</taxon>
    </lineage>
</organism>
<dbReference type="AlphaFoldDB" id="A0AAV4XNA9"/>
<dbReference type="Proteomes" id="UP001054945">
    <property type="component" value="Unassembled WGS sequence"/>
</dbReference>
<proteinExistence type="predicted"/>
<name>A0AAV4XNA9_CAEEX</name>
<evidence type="ECO:0000313" key="3">
    <source>
        <dbReference type="Proteomes" id="UP001054945"/>
    </source>
</evidence>
<dbReference type="EMBL" id="BPLR01018052">
    <property type="protein sequence ID" value="GIY96476.1"/>
    <property type="molecule type" value="Genomic_DNA"/>
</dbReference>
<sequence length="79" mass="9287">MTRQIYKAGSSKIINPKAKLSCEAWLQQDLTRHANGMRPLNSSLSEMESDSRHKNRKTHKSESHHRWRDLGSLFWGMRH</sequence>